<dbReference type="EMBL" id="CAJVPQ010000962">
    <property type="protein sequence ID" value="CAG8523531.1"/>
    <property type="molecule type" value="Genomic_DNA"/>
</dbReference>
<proteinExistence type="predicted"/>
<organism evidence="1 2">
    <name type="scientific">Funneliformis caledonium</name>
    <dbReference type="NCBI Taxonomy" id="1117310"/>
    <lineage>
        <taxon>Eukaryota</taxon>
        <taxon>Fungi</taxon>
        <taxon>Fungi incertae sedis</taxon>
        <taxon>Mucoromycota</taxon>
        <taxon>Glomeromycotina</taxon>
        <taxon>Glomeromycetes</taxon>
        <taxon>Glomerales</taxon>
        <taxon>Glomeraceae</taxon>
        <taxon>Funneliformis</taxon>
    </lineage>
</organism>
<name>A0A9N9FC52_9GLOM</name>
<evidence type="ECO:0000313" key="1">
    <source>
        <dbReference type="EMBL" id="CAG8523531.1"/>
    </source>
</evidence>
<protein>
    <submittedName>
        <fullName evidence="1">13581_t:CDS:1</fullName>
    </submittedName>
</protein>
<accession>A0A9N9FC52</accession>
<keyword evidence="2" id="KW-1185">Reference proteome</keyword>
<dbReference type="OrthoDB" id="2429028at2759"/>
<gene>
    <name evidence="1" type="ORF">FCALED_LOCUS4823</name>
</gene>
<dbReference type="Proteomes" id="UP000789570">
    <property type="component" value="Unassembled WGS sequence"/>
</dbReference>
<reference evidence="1" key="1">
    <citation type="submission" date="2021-06" db="EMBL/GenBank/DDBJ databases">
        <authorList>
            <person name="Kallberg Y."/>
            <person name="Tangrot J."/>
            <person name="Rosling A."/>
        </authorList>
    </citation>
    <scope>NUCLEOTIDE SEQUENCE</scope>
    <source>
        <strain evidence="1">UK204</strain>
    </source>
</reference>
<sequence length="359" mass="42354">MPKVFGTITRREQKSLIDFDTISPDRQDYALILICSRIIVRIQLKCFQDLLFSINDIKFIVRKEIELFPEKLLRFSILMKEYNYCHNLDDNTLSDCKCLIDPIVDSDHPLDSIRKILKKEITSKRDFNPNFVNQLYRNLINLSDDLQKYFLNRDNYDKKKHNIRPIYFVDNYFVYQEGIPGSQEETFILFPKALVWLPTLTISDEINQRNASAFQLRKKPEFSDNKGVPTFRSQLLRMGLVQKSVNQNKYDENLMKCTKGKRRRSYHKQIKVIRNKDEVRSQDHSPKTLESPGPMTSISAILNHVDENVQSSQPHIDNNFNNNFSMIQCNPINPTCSKPFDFRNLCPCILDHQHHQRLF</sequence>
<dbReference type="AlphaFoldDB" id="A0A9N9FC52"/>
<evidence type="ECO:0000313" key="2">
    <source>
        <dbReference type="Proteomes" id="UP000789570"/>
    </source>
</evidence>
<comment type="caution">
    <text evidence="1">The sequence shown here is derived from an EMBL/GenBank/DDBJ whole genome shotgun (WGS) entry which is preliminary data.</text>
</comment>